<reference evidence="3" key="1">
    <citation type="journal article" date="2019" name="Int. J. Syst. Evol. Microbiol.">
        <title>The Global Catalogue of Microorganisms (GCM) 10K type strain sequencing project: providing services to taxonomists for standard genome sequencing and annotation.</title>
        <authorList>
            <consortium name="The Broad Institute Genomics Platform"/>
            <consortium name="The Broad Institute Genome Sequencing Center for Infectious Disease"/>
            <person name="Wu L."/>
            <person name="Ma J."/>
        </authorList>
    </citation>
    <scope>NUCLEOTIDE SEQUENCE [LARGE SCALE GENOMIC DNA]</scope>
    <source>
        <strain evidence="3">NBRC 108730</strain>
    </source>
</reference>
<keyword evidence="1" id="KW-0812">Transmembrane</keyword>
<protein>
    <recommendedName>
        <fullName evidence="4">Prepilin type IV endopeptidase peptidase domain-containing protein</fullName>
    </recommendedName>
</protein>
<evidence type="ECO:0008006" key="4">
    <source>
        <dbReference type="Google" id="ProtNLM"/>
    </source>
</evidence>
<dbReference type="EMBL" id="BSUZ01000001">
    <property type="protein sequence ID" value="GMA85126.1"/>
    <property type="molecule type" value="Genomic_DNA"/>
</dbReference>
<keyword evidence="3" id="KW-1185">Reference proteome</keyword>
<sequence>MRGRSGMGGGDIRLAPLLGAYLGYLGFDVLVVGWFLGFLFGALQGVPTMLVRRSGWATRIPFGPFMFLGAWVSVWAGHAIGDLYLRLTLGG</sequence>
<gene>
    <name evidence="2" type="ORF">GCM10025868_03760</name>
</gene>
<feature type="transmembrane region" description="Helical" evidence="1">
    <location>
        <begin position="21"/>
        <end position="42"/>
    </location>
</feature>
<dbReference type="PANTHER" id="PTHR30487:SF0">
    <property type="entry name" value="PREPILIN LEADER PEPTIDASE_N-METHYLTRANSFERASE-RELATED"/>
    <property type="match status" value="1"/>
</dbReference>
<dbReference type="InterPro" id="IPR050882">
    <property type="entry name" value="Prepilin_peptidase/N-MTase"/>
</dbReference>
<accession>A0ABQ6JBZ3</accession>
<proteinExistence type="predicted"/>
<evidence type="ECO:0000313" key="2">
    <source>
        <dbReference type="EMBL" id="GMA85126.1"/>
    </source>
</evidence>
<organism evidence="2 3">
    <name type="scientific">Angustibacter aerolatus</name>
    <dbReference type="NCBI Taxonomy" id="1162965"/>
    <lineage>
        <taxon>Bacteria</taxon>
        <taxon>Bacillati</taxon>
        <taxon>Actinomycetota</taxon>
        <taxon>Actinomycetes</taxon>
        <taxon>Kineosporiales</taxon>
        <taxon>Kineosporiaceae</taxon>
    </lineage>
</organism>
<comment type="caution">
    <text evidence="2">The sequence shown here is derived from an EMBL/GenBank/DDBJ whole genome shotgun (WGS) entry which is preliminary data.</text>
</comment>
<feature type="transmembrane region" description="Helical" evidence="1">
    <location>
        <begin position="62"/>
        <end position="85"/>
    </location>
</feature>
<dbReference type="PANTHER" id="PTHR30487">
    <property type="entry name" value="TYPE 4 PREPILIN-LIKE PROTEINS LEADER PEPTIDE-PROCESSING ENZYME"/>
    <property type="match status" value="1"/>
</dbReference>
<keyword evidence="1" id="KW-1133">Transmembrane helix</keyword>
<dbReference type="Proteomes" id="UP001157017">
    <property type="component" value="Unassembled WGS sequence"/>
</dbReference>
<evidence type="ECO:0000256" key="1">
    <source>
        <dbReference type="SAM" id="Phobius"/>
    </source>
</evidence>
<name>A0ABQ6JBZ3_9ACTN</name>
<evidence type="ECO:0000313" key="3">
    <source>
        <dbReference type="Proteomes" id="UP001157017"/>
    </source>
</evidence>
<keyword evidence="1" id="KW-0472">Membrane</keyword>